<dbReference type="Pfam" id="PF10320">
    <property type="entry name" value="7TM_GPCR_Srsx"/>
    <property type="match status" value="1"/>
</dbReference>
<keyword evidence="7" id="KW-1185">Reference proteome</keyword>
<dbReference type="Gene3D" id="1.20.1070.10">
    <property type="entry name" value="Rhodopsin 7-helix transmembrane proteins"/>
    <property type="match status" value="1"/>
</dbReference>
<feature type="transmembrane region" description="Helical" evidence="3">
    <location>
        <begin position="523"/>
        <end position="549"/>
    </location>
</feature>
<accession>A0ABD2L929</accession>
<dbReference type="Proteomes" id="UP001620626">
    <property type="component" value="Unassembled WGS sequence"/>
</dbReference>
<evidence type="ECO:0000259" key="5">
    <source>
        <dbReference type="Pfam" id="PF20723"/>
    </source>
</evidence>
<reference evidence="6 7" key="1">
    <citation type="submission" date="2024-10" db="EMBL/GenBank/DDBJ databases">
        <authorList>
            <person name="Kim D."/>
        </authorList>
    </citation>
    <scope>NUCLEOTIDE SEQUENCE [LARGE SCALE GENOMIC DNA]</scope>
    <source>
        <strain evidence="6">BH-2024</strain>
    </source>
</reference>
<sequence>MSYLLRKLKRGSGGRLRIQQTSLEFRRVRGYGLGARPDAHLNNSEDRTLEAKPGRRVNRCCHNFPKGREMLDISDAFPSYDAKPNAAVSVKQQLINYGQLILVGKTSVKMSFDQRAEPNGIQQNSSGLVGGTARANNEWPNYPMSMPISANDEEDTTTHTITFSFSGTQQVVAQYSQDLNRDMFQLFLGEKVIKIEKPNGQFDGFVTNGVLILSPNNNDDKGKNKHNKSWKEVSVNGNIYTKRAEQLPGEMGKLLPRKTNKIEEPFEFIIFRSALQTCGATLLWRSAEGLKNSPTVQMLNERLDKLNLEQRPQCPVHMHTLVFSRTDSGQISDQTDGSTSSNTRQLRTPYVYKNCGHVQSNHNWESLFGGHYKCTLCKKSSDAVIKLKFGFEPAFHIYTAEFDHAFIPCGHIASATTVKHWSKTQIPNDDGQDFHKICPFCNTPLDNGKPFTKLHPGPCFQSVRCLYRGERGQKNPTFAHPAFKLTRWRIEDRGKTPRIADRGRAPPLACTLYMRYMDEHPCWTFIAFALAFCIIGTIGIASNGAVIYVTIKTKKLHGTTFVLLALTSAFELVHLCGQYLFLYVALSGQNFIDYQLAVQICAPSVFAVELISPIMLFIGIDRLISVTFVNL</sequence>
<feature type="domain" description="Pellino FHA" evidence="4">
    <location>
        <begin position="186"/>
        <end position="301"/>
    </location>
</feature>
<dbReference type="EMBL" id="JBICBT010000512">
    <property type="protein sequence ID" value="KAL3111235.1"/>
    <property type="molecule type" value="Genomic_DNA"/>
</dbReference>
<dbReference type="CDD" id="cd00637">
    <property type="entry name" value="7tm_classA_rhodopsin-like"/>
    <property type="match status" value="1"/>
</dbReference>
<evidence type="ECO:0000259" key="4">
    <source>
        <dbReference type="Pfam" id="PF04710"/>
    </source>
</evidence>
<dbReference type="PANTHER" id="PTHR12098:SF2">
    <property type="entry name" value="PROTEIN PELLINO"/>
    <property type="match status" value="1"/>
</dbReference>
<gene>
    <name evidence="6" type="ORF">niasHT_012734</name>
</gene>
<keyword evidence="2" id="KW-0597">Phosphoprotein</keyword>
<feature type="transmembrane region" description="Helical" evidence="3">
    <location>
        <begin position="561"/>
        <end position="584"/>
    </location>
</feature>
<keyword evidence="3" id="KW-0812">Transmembrane</keyword>
<dbReference type="InterPro" id="IPR019424">
    <property type="entry name" value="7TM_GPCR_Srsx"/>
</dbReference>
<evidence type="ECO:0000256" key="2">
    <source>
        <dbReference type="ARBA" id="ARBA00022553"/>
    </source>
</evidence>
<comment type="similarity">
    <text evidence="1">Belongs to the pellino family.</text>
</comment>
<keyword evidence="3" id="KW-0472">Membrane</keyword>
<proteinExistence type="inferred from homology"/>
<feature type="domain" description="Pellino RING" evidence="5">
    <location>
        <begin position="310"/>
        <end position="454"/>
    </location>
</feature>
<evidence type="ECO:0000256" key="3">
    <source>
        <dbReference type="SAM" id="Phobius"/>
    </source>
</evidence>
<evidence type="ECO:0000256" key="1">
    <source>
        <dbReference type="ARBA" id="ARBA00005639"/>
    </source>
</evidence>
<evidence type="ECO:0000313" key="6">
    <source>
        <dbReference type="EMBL" id="KAL3111235.1"/>
    </source>
</evidence>
<dbReference type="InterPro" id="IPR048335">
    <property type="entry name" value="Pellino_RING"/>
</dbReference>
<dbReference type="PANTHER" id="PTHR12098">
    <property type="entry name" value="E3 UBIQUITIN-PROTEIN LIGASE PELLINO-RELATED"/>
    <property type="match status" value="1"/>
</dbReference>
<dbReference type="Pfam" id="PF04710">
    <property type="entry name" value="Pellino_FHA"/>
    <property type="match status" value="1"/>
</dbReference>
<dbReference type="SUPFAM" id="SSF81321">
    <property type="entry name" value="Family A G protein-coupled receptor-like"/>
    <property type="match status" value="1"/>
</dbReference>
<comment type="caution">
    <text evidence="6">The sequence shown here is derived from an EMBL/GenBank/DDBJ whole genome shotgun (WGS) entry which is preliminary data.</text>
</comment>
<evidence type="ECO:0000313" key="7">
    <source>
        <dbReference type="Proteomes" id="UP001620626"/>
    </source>
</evidence>
<dbReference type="InterPro" id="IPR006800">
    <property type="entry name" value="Pellino_fam"/>
</dbReference>
<dbReference type="AlphaFoldDB" id="A0ABD2L929"/>
<protein>
    <submittedName>
        <fullName evidence="6">Uncharacterized protein</fullName>
    </submittedName>
</protein>
<dbReference type="InterPro" id="IPR048334">
    <property type="entry name" value="Pellino_FHA"/>
</dbReference>
<keyword evidence="3" id="KW-1133">Transmembrane helix</keyword>
<feature type="transmembrane region" description="Helical" evidence="3">
    <location>
        <begin position="596"/>
        <end position="618"/>
    </location>
</feature>
<organism evidence="6 7">
    <name type="scientific">Heterodera trifolii</name>
    <dbReference type="NCBI Taxonomy" id="157864"/>
    <lineage>
        <taxon>Eukaryota</taxon>
        <taxon>Metazoa</taxon>
        <taxon>Ecdysozoa</taxon>
        <taxon>Nematoda</taxon>
        <taxon>Chromadorea</taxon>
        <taxon>Rhabditida</taxon>
        <taxon>Tylenchina</taxon>
        <taxon>Tylenchomorpha</taxon>
        <taxon>Tylenchoidea</taxon>
        <taxon>Heteroderidae</taxon>
        <taxon>Heteroderinae</taxon>
        <taxon>Heterodera</taxon>
    </lineage>
</organism>
<dbReference type="Pfam" id="PF20723">
    <property type="entry name" value="Pellino_RING"/>
    <property type="match status" value="1"/>
</dbReference>
<name>A0ABD2L929_9BILA</name>